<dbReference type="Gene3D" id="3.30.450.40">
    <property type="match status" value="1"/>
</dbReference>
<dbReference type="InterPro" id="IPR013515">
    <property type="entry name" value="Phytochrome_cen-reg"/>
</dbReference>
<evidence type="ECO:0000256" key="4">
    <source>
        <dbReference type="ARBA" id="ARBA00023170"/>
    </source>
</evidence>
<keyword evidence="9" id="KW-1185">Reference proteome</keyword>
<dbReference type="PROSITE" id="PS50046">
    <property type="entry name" value="PHYTOCHROME_2"/>
    <property type="match status" value="1"/>
</dbReference>
<feature type="region of interest" description="Disordered" evidence="6">
    <location>
        <begin position="1"/>
        <end position="27"/>
    </location>
</feature>
<keyword evidence="5" id="KW-0175">Coiled coil</keyword>
<comment type="caution">
    <text evidence="8">The sequence shown here is derived from an EMBL/GenBank/DDBJ whole genome shotgun (WGS) entry which is preliminary data.</text>
</comment>
<evidence type="ECO:0000313" key="8">
    <source>
        <dbReference type="EMBL" id="MBZ4038030.1"/>
    </source>
</evidence>
<dbReference type="InterPro" id="IPR043150">
    <property type="entry name" value="Phytochrome_PHY_sf"/>
</dbReference>
<dbReference type="Pfam" id="PF08446">
    <property type="entry name" value="PAS_2"/>
    <property type="match status" value="1"/>
</dbReference>
<evidence type="ECO:0000256" key="1">
    <source>
        <dbReference type="ARBA" id="ARBA00022543"/>
    </source>
</evidence>
<proteinExistence type="predicted"/>
<protein>
    <submittedName>
        <fullName evidence="8">GAF domain-containing protein</fullName>
    </submittedName>
</protein>
<dbReference type="PRINTS" id="PR01033">
    <property type="entry name" value="PHYTOCHROME"/>
</dbReference>
<dbReference type="Gene3D" id="3.30.450.20">
    <property type="entry name" value="PAS domain"/>
    <property type="match status" value="1"/>
</dbReference>
<evidence type="ECO:0000256" key="6">
    <source>
        <dbReference type="SAM" id="MobiDB-lite"/>
    </source>
</evidence>
<reference evidence="8 9" key="1">
    <citation type="submission" date="2021-09" db="EMBL/GenBank/DDBJ databases">
        <title>Lysobacter sp. 13A isolated from the river sediment.</title>
        <authorList>
            <person name="Liu H."/>
            <person name="Li S."/>
            <person name="Mao S."/>
        </authorList>
    </citation>
    <scope>NUCLEOTIDE SEQUENCE [LARGE SCALE GENOMIC DNA]</scope>
    <source>
        <strain evidence="8 9">13A</strain>
    </source>
</reference>
<gene>
    <name evidence="8" type="ORF">K6753_00585</name>
</gene>
<dbReference type="Gene3D" id="3.30.450.270">
    <property type="match status" value="1"/>
</dbReference>
<dbReference type="InterPro" id="IPR003018">
    <property type="entry name" value="GAF"/>
</dbReference>
<dbReference type="InterPro" id="IPR035965">
    <property type="entry name" value="PAS-like_dom_sf"/>
</dbReference>
<dbReference type="PANTHER" id="PTHR43065">
    <property type="entry name" value="SENSOR HISTIDINE KINASE"/>
    <property type="match status" value="1"/>
</dbReference>
<evidence type="ECO:0000256" key="2">
    <source>
        <dbReference type="ARBA" id="ARBA00022606"/>
    </source>
</evidence>
<dbReference type="InterPro" id="IPR029016">
    <property type="entry name" value="GAF-like_dom_sf"/>
</dbReference>
<dbReference type="Pfam" id="PF00360">
    <property type="entry name" value="PHY"/>
    <property type="match status" value="1"/>
</dbReference>
<name>A0ABS7T2C5_9GAMM</name>
<accession>A0ABS7T2C5</accession>
<dbReference type="InterPro" id="IPR013654">
    <property type="entry name" value="PAS_2"/>
</dbReference>
<evidence type="ECO:0000259" key="7">
    <source>
        <dbReference type="PROSITE" id="PS50046"/>
    </source>
</evidence>
<keyword evidence="1" id="KW-0600">Photoreceptor protein</keyword>
<dbReference type="Pfam" id="PF01590">
    <property type="entry name" value="GAF"/>
    <property type="match status" value="1"/>
</dbReference>
<dbReference type="SUPFAM" id="SSF55785">
    <property type="entry name" value="PYP-like sensor domain (PAS domain)"/>
    <property type="match status" value="1"/>
</dbReference>
<sequence length="598" mass="65896">MTRDPIGNPNPTVSGPADALDPRPQPRAVPGIEDCAREPIHLSGAIQPHGFLISVVLPDWTVRQASANIDELLEVPAAELLGESLADYINQDVLEVVADTVSFAEPDAPPQRAGVGNIGPFGVLCDLGVHVADGLVHIEIEQQPFHQRGNAPTGVAQAMIARVAAAEDAGDFHQRAAEQVRLLTGYDRVMVYRFRHDDAGEVIAEARADDLEPYLGLRYPASDIPPQARALYLRNRLRVIPDAGYVPVPVLPGVNAQGAPLDLSQHALRSVSPVHVEYLRNMGVAASMSISIISGGRLWGLIACHHREPRPVPPGVRAAADLFGMFVSMRVAAREQEETMHRYERAQQVRDAVGSRLSQARDFRAALTDELALLRETLDSDGAALWLGGEWSHDGRVPASLDITVLMEWVERLGRPVLAMTDKATDWRTDALQAEGLAGLLAINLGTPEDWLFVFRREQVEDVRWAGEPAKALVATDDGTRIAPRKSFAEWKQTVHGCSSDWTDGDRRGAERLHRVLREQRRRLLAPAEDRGNMERLRRHESQRDRKTRLQQLSSLVDGLVHLDEAQTSRLDERIATLEADLKQLIEARAEHAQTSAS</sequence>
<dbReference type="PANTHER" id="PTHR43065:SF42">
    <property type="entry name" value="TWO-COMPONENT SENSOR PPRA"/>
    <property type="match status" value="1"/>
</dbReference>
<dbReference type="InterPro" id="IPR001294">
    <property type="entry name" value="Phytochrome"/>
</dbReference>
<dbReference type="RefSeq" id="WP_223674250.1">
    <property type="nucleotide sequence ID" value="NZ_JAINZW010000001.1"/>
</dbReference>
<keyword evidence="4" id="KW-0675">Receptor</keyword>
<dbReference type="SUPFAM" id="SSF55781">
    <property type="entry name" value="GAF domain-like"/>
    <property type="match status" value="2"/>
</dbReference>
<feature type="compositionally biased region" description="Basic and acidic residues" evidence="6">
    <location>
        <begin position="528"/>
        <end position="545"/>
    </location>
</feature>
<evidence type="ECO:0000256" key="5">
    <source>
        <dbReference type="SAM" id="Coils"/>
    </source>
</evidence>
<feature type="region of interest" description="Disordered" evidence="6">
    <location>
        <begin position="528"/>
        <end position="548"/>
    </location>
</feature>
<dbReference type="Proteomes" id="UP001430954">
    <property type="component" value="Unassembled WGS sequence"/>
</dbReference>
<organism evidence="8 9">
    <name type="scientific">Novilysobacter selenitireducens</name>
    <dbReference type="NCBI Taxonomy" id="2872639"/>
    <lineage>
        <taxon>Bacteria</taxon>
        <taxon>Pseudomonadati</taxon>
        <taxon>Pseudomonadota</taxon>
        <taxon>Gammaproteobacteria</taxon>
        <taxon>Lysobacterales</taxon>
        <taxon>Lysobacteraceae</taxon>
        <taxon>Novilysobacter</taxon>
    </lineage>
</organism>
<evidence type="ECO:0000256" key="3">
    <source>
        <dbReference type="ARBA" id="ARBA00022991"/>
    </source>
</evidence>
<keyword evidence="3" id="KW-0157">Chromophore</keyword>
<feature type="coiled-coil region" evidence="5">
    <location>
        <begin position="568"/>
        <end position="595"/>
    </location>
</feature>
<dbReference type="EMBL" id="JAINZW010000001">
    <property type="protein sequence ID" value="MBZ4038030.1"/>
    <property type="molecule type" value="Genomic_DNA"/>
</dbReference>
<evidence type="ECO:0000313" key="9">
    <source>
        <dbReference type="Proteomes" id="UP001430954"/>
    </source>
</evidence>
<keyword evidence="2" id="KW-0716">Sensory transduction</keyword>
<dbReference type="InterPro" id="IPR016132">
    <property type="entry name" value="Phyto_chromo_attachment"/>
</dbReference>
<feature type="domain" description="Phytochrome chromophore attachment site" evidence="7">
    <location>
        <begin position="168"/>
        <end position="325"/>
    </location>
</feature>
<dbReference type="SMART" id="SM00065">
    <property type="entry name" value="GAF"/>
    <property type="match status" value="1"/>
</dbReference>